<dbReference type="CDD" id="cd00054">
    <property type="entry name" value="EGF_CA"/>
    <property type="match status" value="1"/>
</dbReference>
<dbReference type="RefSeq" id="XP_007498006.1">
    <property type="nucleotide sequence ID" value="XM_007497944.3"/>
</dbReference>
<evidence type="ECO:0000256" key="7">
    <source>
        <dbReference type="SAM" id="Phobius"/>
    </source>
</evidence>
<gene>
    <name evidence="10" type="primary">LOC103099228</name>
</gene>
<keyword evidence="8" id="KW-0732">Signal</keyword>
<dbReference type="PROSITE" id="PS00022">
    <property type="entry name" value="EGF_1"/>
    <property type="match status" value="1"/>
</dbReference>
<dbReference type="GeneTree" id="ENSGT00940000162302"/>
<dbReference type="OMA" id="PGSCDPK"/>
<proteinExistence type="inferred from homology"/>
<dbReference type="SUPFAM" id="SSF57196">
    <property type="entry name" value="EGF/Laminin"/>
    <property type="match status" value="2"/>
</dbReference>
<sequence length="203" mass="23423">MAWIYHVRRLFLITLVFQVIHLGNGFNEKEKLKGSAEEPINTTAPKQQPPNQNPTWNSTRDLNRSSESPKQFQSRPFIPFIGFKDGTKLCCQNGGTCVLGSFCVCPMHFVGRHCEHDERKSNCGVFAHGDWVYKGCYLCRCIYGKLHCFRDPTLNNCDLNEEFVTLQSNGSRLQYTLYFLLPFSCFLLQWIVLQKSSSLVPWR</sequence>
<name>A0A5F8GQJ1_MONDO</name>
<evidence type="ECO:0000256" key="4">
    <source>
        <dbReference type="ARBA" id="ARBA00023180"/>
    </source>
</evidence>
<dbReference type="Ensembl" id="ENSMODT00000062882.1">
    <property type="protein sequence ID" value="ENSMODP00000049739.1"/>
    <property type="gene ID" value="ENSMODG00000041568.1"/>
</dbReference>
<evidence type="ECO:0000256" key="3">
    <source>
        <dbReference type="ARBA" id="ARBA00023157"/>
    </source>
</evidence>
<keyword evidence="4" id="KW-0325">Glycoprotein</keyword>
<dbReference type="InterPro" id="IPR000742">
    <property type="entry name" value="EGF"/>
</dbReference>
<protein>
    <recommendedName>
        <fullName evidence="9">EGF-like domain-containing protein</fullName>
    </recommendedName>
</protein>
<dbReference type="OrthoDB" id="9893603at2759"/>
<evidence type="ECO:0000256" key="6">
    <source>
        <dbReference type="SAM" id="MobiDB-lite"/>
    </source>
</evidence>
<feature type="region of interest" description="Disordered" evidence="6">
    <location>
        <begin position="33"/>
        <end position="72"/>
    </location>
</feature>
<dbReference type="FunCoup" id="A0A5F8GQJ1">
    <property type="interactions" value="12"/>
</dbReference>
<keyword evidence="7" id="KW-0812">Transmembrane</keyword>
<evidence type="ECO:0000256" key="1">
    <source>
        <dbReference type="ARBA" id="ARBA00007384"/>
    </source>
</evidence>
<reference evidence="10" key="2">
    <citation type="submission" date="2025-08" db="UniProtKB">
        <authorList>
            <consortium name="Ensembl"/>
        </authorList>
    </citation>
    <scope>IDENTIFICATION</scope>
</reference>
<dbReference type="GO" id="GO:0005576">
    <property type="term" value="C:extracellular region"/>
    <property type="evidence" value="ECO:0000318"/>
    <property type="project" value="GO_Central"/>
</dbReference>
<feature type="disulfide bond" evidence="5">
    <location>
        <begin position="105"/>
        <end position="114"/>
    </location>
</feature>
<dbReference type="GO" id="GO:0001568">
    <property type="term" value="P:blood vessel development"/>
    <property type="evidence" value="ECO:0000318"/>
    <property type="project" value="GO_Central"/>
</dbReference>
<feature type="transmembrane region" description="Helical" evidence="7">
    <location>
        <begin position="175"/>
        <end position="193"/>
    </location>
</feature>
<dbReference type="GeneID" id="103099228"/>
<evidence type="ECO:0000256" key="8">
    <source>
        <dbReference type="SAM" id="SignalP"/>
    </source>
</evidence>
<feature type="chain" id="PRO_5023910078" description="EGF-like domain-containing protein" evidence="8">
    <location>
        <begin position="26"/>
        <end position="203"/>
    </location>
</feature>
<keyword evidence="7" id="KW-1133">Transmembrane helix</keyword>
<evidence type="ECO:0000313" key="10">
    <source>
        <dbReference type="Ensembl" id="ENSMODP00000049739.1"/>
    </source>
</evidence>
<dbReference type="Gene3D" id="2.10.25.10">
    <property type="entry name" value="Laminin"/>
    <property type="match status" value="1"/>
</dbReference>
<keyword evidence="2 5" id="KW-0245">EGF-like domain</keyword>
<dbReference type="GO" id="GO:0038092">
    <property type="term" value="P:nodal signaling pathway"/>
    <property type="evidence" value="ECO:0000318"/>
    <property type="project" value="GO_Central"/>
</dbReference>
<feature type="domain" description="EGF-like" evidence="9">
    <location>
        <begin position="91"/>
        <end position="115"/>
    </location>
</feature>
<feature type="signal peptide" evidence="8">
    <location>
        <begin position="1"/>
        <end position="25"/>
    </location>
</feature>
<dbReference type="GO" id="GO:0007368">
    <property type="term" value="P:determination of left/right symmetry"/>
    <property type="evidence" value="ECO:0000318"/>
    <property type="project" value="GO_Central"/>
</dbReference>
<keyword evidence="3 5" id="KW-1015">Disulfide bond</keyword>
<dbReference type="GO" id="GO:0007507">
    <property type="term" value="P:heart development"/>
    <property type="evidence" value="ECO:0000318"/>
    <property type="project" value="GO_Central"/>
</dbReference>
<reference evidence="10" key="3">
    <citation type="submission" date="2025-09" db="UniProtKB">
        <authorList>
            <consortium name="Ensembl"/>
        </authorList>
    </citation>
    <scope>IDENTIFICATION</scope>
</reference>
<dbReference type="Bgee" id="ENSMODG00000041568">
    <property type="expression patterns" value="Expressed in forelimb bud and 1 other cell type or tissue"/>
</dbReference>
<dbReference type="GO" id="GO:0070697">
    <property type="term" value="F:activin receptor binding"/>
    <property type="evidence" value="ECO:0000318"/>
    <property type="project" value="GO_Central"/>
</dbReference>
<evidence type="ECO:0000313" key="11">
    <source>
        <dbReference type="Proteomes" id="UP000002280"/>
    </source>
</evidence>
<dbReference type="GO" id="GO:0038100">
    <property type="term" value="F:nodal binding"/>
    <property type="evidence" value="ECO:0000318"/>
    <property type="project" value="GO_Central"/>
</dbReference>
<keyword evidence="7" id="KW-0472">Membrane</keyword>
<accession>A0A5F8GQJ1</accession>
<dbReference type="Proteomes" id="UP000002280">
    <property type="component" value="Chromosome 6"/>
</dbReference>
<dbReference type="STRING" id="13616.ENSMODP00000049739"/>
<dbReference type="GO" id="GO:0009952">
    <property type="term" value="P:anterior/posterior pattern specification"/>
    <property type="evidence" value="ECO:0000318"/>
    <property type="project" value="GO_Central"/>
</dbReference>
<dbReference type="AlphaFoldDB" id="A0A5F8GQJ1"/>
<comment type="caution">
    <text evidence="5">Lacks conserved residue(s) required for the propagation of feature annotation.</text>
</comment>
<evidence type="ECO:0000256" key="2">
    <source>
        <dbReference type="ARBA" id="ARBA00022536"/>
    </source>
</evidence>
<dbReference type="PROSITE" id="PS50026">
    <property type="entry name" value="EGF_3"/>
    <property type="match status" value="1"/>
</dbReference>
<dbReference type="Pfam" id="PF09443">
    <property type="entry name" value="CFC"/>
    <property type="match status" value="1"/>
</dbReference>
<feature type="compositionally biased region" description="Polar residues" evidence="6">
    <location>
        <begin position="53"/>
        <end position="72"/>
    </location>
</feature>
<dbReference type="InterPro" id="IPR019011">
    <property type="entry name" value="Cryptic/Cripto_CFC-dom"/>
</dbReference>
<organism evidence="10 11">
    <name type="scientific">Monodelphis domestica</name>
    <name type="common">Gray short-tailed opossum</name>
    <dbReference type="NCBI Taxonomy" id="13616"/>
    <lineage>
        <taxon>Eukaryota</taxon>
        <taxon>Metazoa</taxon>
        <taxon>Chordata</taxon>
        <taxon>Craniata</taxon>
        <taxon>Vertebrata</taxon>
        <taxon>Euteleostomi</taxon>
        <taxon>Mammalia</taxon>
        <taxon>Metatheria</taxon>
        <taxon>Didelphimorphia</taxon>
        <taxon>Didelphidae</taxon>
        <taxon>Monodelphis</taxon>
    </lineage>
</organism>
<dbReference type="GO" id="GO:0009986">
    <property type="term" value="C:cell surface"/>
    <property type="evidence" value="ECO:0000318"/>
    <property type="project" value="GO_Central"/>
</dbReference>
<dbReference type="FunFam" id="2.10.25.10:FF:000421">
    <property type="entry name" value="Teratocarcinoma-derived growth factor"/>
    <property type="match status" value="1"/>
</dbReference>
<keyword evidence="11" id="KW-1185">Reference proteome</keyword>
<comment type="similarity">
    <text evidence="1">Belongs to the EGF-CFC (Cripto-1/FRL1/Cryptic) family.</text>
</comment>
<evidence type="ECO:0000259" key="9">
    <source>
        <dbReference type="PROSITE" id="PS50026"/>
    </source>
</evidence>
<dbReference type="InParanoid" id="A0A5F8GQJ1"/>
<reference evidence="10 11" key="1">
    <citation type="journal article" date="2007" name="Nature">
        <title>Genome of the marsupial Monodelphis domestica reveals innovation in non-coding sequences.</title>
        <authorList>
            <person name="Mikkelsen T.S."/>
            <person name="Wakefield M.J."/>
            <person name="Aken B."/>
            <person name="Amemiya C.T."/>
            <person name="Chang J.L."/>
            <person name="Duke S."/>
            <person name="Garber M."/>
            <person name="Gentles A.J."/>
            <person name="Goodstadt L."/>
            <person name="Heger A."/>
            <person name="Jurka J."/>
            <person name="Kamal M."/>
            <person name="Mauceli E."/>
            <person name="Searle S.M."/>
            <person name="Sharpe T."/>
            <person name="Baker M.L."/>
            <person name="Batzer M.A."/>
            <person name="Benos P.V."/>
            <person name="Belov K."/>
            <person name="Clamp M."/>
            <person name="Cook A."/>
            <person name="Cuff J."/>
            <person name="Das R."/>
            <person name="Davidow L."/>
            <person name="Deakin J.E."/>
            <person name="Fazzari M.J."/>
            <person name="Glass J.L."/>
            <person name="Grabherr M."/>
            <person name="Greally J.M."/>
            <person name="Gu W."/>
            <person name="Hore T.A."/>
            <person name="Huttley G.A."/>
            <person name="Kleber M."/>
            <person name="Jirtle R.L."/>
            <person name="Koina E."/>
            <person name="Lee J.T."/>
            <person name="Mahony S."/>
            <person name="Marra M.A."/>
            <person name="Miller R.D."/>
            <person name="Nicholls R.D."/>
            <person name="Oda M."/>
            <person name="Papenfuss A.T."/>
            <person name="Parra Z.E."/>
            <person name="Pollock D.D."/>
            <person name="Ray D.A."/>
            <person name="Schein J.E."/>
            <person name="Speed T.P."/>
            <person name="Thompson K."/>
            <person name="VandeBerg J.L."/>
            <person name="Wade C.M."/>
            <person name="Walker J.A."/>
            <person name="Waters P.D."/>
            <person name="Webber C."/>
            <person name="Weidman J.R."/>
            <person name="Xie X."/>
            <person name="Zody M.C."/>
            <person name="Baldwin J."/>
            <person name="Abdouelleil A."/>
            <person name="Abdulkadir J."/>
            <person name="Abebe A."/>
            <person name="Abera B."/>
            <person name="Abreu J."/>
            <person name="Acer S.C."/>
            <person name="Aftuck L."/>
            <person name="Alexander A."/>
            <person name="An P."/>
            <person name="Anderson E."/>
            <person name="Anderson S."/>
            <person name="Arachi H."/>
            <person name="Azer M."/>
            <person name="Bachantsang P."/>
            <person name="Barry A."/>
            <person name="Bayul T."/>
            <person name="Berlin A."/>
            <person name="Bessette D."/>
            <person name="Bloom T."/>
            <person name="Bloom T."/>
            <person name="Boguslavskiy L."/>
            <person name="Bonnet C."/>
            <person name="Boukhgalter B."/>
            <person name="Bourzgui I."/>
            <person name="Brown A."/>
            <person name="Cahill P."/>
            <person name="Channer S."/>
            <person name="Cheshatsang Y."/>
            <person name="Chuda L."/>
            <person name="Citroen M."/>
            <person name="Collymore A."/>
            <person name="Cooke P."/>
            <person name="Costello M."/>
            <person name="D'Aco K."/>
            <person name="Daza R."/>
            <person name="De Haan G."/>
            <person name="DeGray S."/>
            <person name="DeMaso C."/>
            <person name="Dhargay N."/>
            <person name="Dooley K."/>
            <person name="Dooley E."/>
            <person name="Doricent M."/>
            <person name="Dorje P."/>
            <person name="Dorjee K."/>
            <person name="Dupes A."/>
            <person name="Elong R."/>
            <person name="Falk J."/>
            <person name="Farina A."/>
            <person name="Faro S."/>
            <person name="Ferguson D."/>
            <person name="Fisher S."/>
            <person name="Foley C.D."/>
            <person name="Franke A."/>
            <person name="Friedrich D."/>
            <person name="Gadbois L."/>
            <person name="Gearin G."/>
            <person name="Gearin C.R."/>
            <person name="Giannoukos G."/>
            <person name="Goode T."/>
            <person name="Graham J."/>
            <person name="Grandbois E."/>
            <person name="Grewal S."/>
            <person name="Gyaltsen K."/>
            <person name="Hafez N."/>
            <person name="Hagos B."/>
            <person name="Hall J."/>
            <person name="Henson C."/>
            <person name="Hollinger A."/>
            <person name="Honan T."/>
            <person name="Huard M.D."/>
            <person name="Hughes L."/>
            <person name="Hurhula B."/>
            <person name="Husby M.E."/>
            <person name="Kamat A."/>
            <person name="Kanga B."/>
            <person name="Kashin S."/>
            <person name="Khazanovich D."/>
            <person name="Kisner P."/>
            <person name="Lance K."/>
            <person name="Lara M."/>
            <person name="Lee W."/>
            <person name="Lennon N."/>
            <person name="Letendre F."/>
            <person name="LeVine R."/>
            <person name="Lipovsky A."/>
            <person name="Liu X."/>
            <person name="Liu J."/>
            <person name="Liu S."/>
            <person name="Lokyitsang T."/>
            <person name="Lokyitsang Y."/>
            <person name="Lubonja R."/>
            <person name="Lui A."/>
            <person name="MacDonald P."/>
            <person name="Magnisalis V."/>
            <person name="Maru K."/>
            <person name="Matthews C."/>
            <person name="McCusker W."/>
            <person name="McDonough S."/>
            <person name="Mehta T."/>
            <person name="Meldrim J."/>
            <person name="Meneus L."/>
            <person name="Mihai O."/>
            <person name="Mihalev A."/>
            <person name="Mihova T."/>
            <person name="Mittelman R."/>
            <person name="Mlenga V."/>
            <person name="Montmayeur A."/>
            <person name="Mulrain L."/>
            <person name="Navidi A."/>
            <person name="Naylor J."/>
            <person name="Negash T."/>
            <person name="Nguyen T."/>
            <person name="Nguyen N."/>
            <person name="Nicol R."/>
            <person name="Norbu C."/>
            <person name="Norbu N."/>
            <person name="Novod N."/>
            <person name="O'Neill B."/>
            <person name="Osman S."/>
            <person name="Markiewicz E."/>
            <person name="Oyono O.L."/>
            <person name="Patti C."/>
            <person name="Phunkhang P."/>
            <person name="Pierre F."/>
            <person name="Priest M."/>
            <person name="Raghuraman S."/>
            <person name="Rege F."/>
            <person name="Reyes R."/>
            <person name="Rise C."/>
            <person name="Rogov P."/>
            <person name="Ross K."/>
            <person name="Ryan E."/>
            <person name="Settipalli S."/>
            <person name="Shea T."/>
            <person name="Sherpa N."/>
            <person name="Shi L."/>
            <person name="Shih D."/>
            <person name="Sparrow T."/>
            <person name="Spaulding J."/>
            <person name="Stalker J."/>
            <person name="Stange-Thomann N."/>
            <person name="Stavropoulos S."/>
            <person name="Stone C."/>
            <person name="Strader C."/>
            <person name="Tesfaye S."/>
            <person name="Thomson T."/>
            <person name="Thoulutsang Y."/>
            <person name="Thoulutsang D."/>
            <person name="Topham K."/>
            <person name="Topping I."/>
            <person name="Tsamla T."/>
            <person name="Vassiliev H."/>
            <person name="Vo A."/>
            <person name="Wangchuk T."/>
            <person name="Wangdi T."/>
            <person name="Weiand M."/>
            <person name="Wilkinson J."/>
            <person name="Wilson A."/>
            <person name="Yadav S."/>
            <person name="Young G."/>
            <person name="Yu Q."/>
            <person name="Zembek L."/>
            <person name="Zhong D."/>
            <person name="Zimmer A."/>
            <person name="Zwirko Z."/>
            <person name="Jaffe D.B."/>
            <person name="Alvarez P."/>
            <person name="Brockman W."/>
            <person name="Butler J."/>
            <person name="Chin C."/>
            <person name="Gnerre S."/>
            <person name="MacCallum I."/>
            <person name="Graves J.A."/>
            <person name="Ponting C.P."/>
            <person name="Breen M."/>
            <person name="Samollow P.B."/>
            <person name="Lander E.S."/>
            <person name="Lindblad-Toh K."/>
        </authorList>
    </citation>
    <scope>NUCLEOTIDE SEQUENCE [LARGE SCALE GENOMIC DNA]</scope>
</reference>
<evidence type="ECO:0000256" key="5">
    <source>
        <dbReference type="PROSITE-ProRule" id="PRU00076"/>
    </source>
</evidence>